<evidence type="ECO:0000259" key="6">
    <source>
        <dbReference type="Pfam" id="PF00149"/>
    </source>
</evidence>
<name>A4J7M8_DESRM</name>
<evidence type="ECO:0000313" key="7">
    <source>
        <dbReference type="EMBL" id="ABO51081.1"/>
    </source>
</evidence>
<dbReference type="CDD" id="cd00840">
    <property type="entry name" value="MPP_Mre11_N"/>
    <property type="match status" value="1"/>
</dbReference>
<dbReference type="RefSeq" id="WP_011878879.1">
    <property type="nucleotide sequence ID" value="NC_009253.1"/>
</dbReference>
<dbReference type="PANTHER" id="PTHR30337">
    <property type="entry name" value="COMPONENT OF ATP-DEPENDENT DSDNA EXONUCLEASE"/>
    <property type="match status" value="1"/>
</dbReference>
<protein>
    <recommendedName>
        <fullName evidence="2">Nuclease SbcCD subunit D</fullName>
    </recommendedName>
</protein>
<dbReference type="Gene3D" id="3.60.21.10">
    <property type="match status" value="1"/>
</dbReference>
<dbReference type="AlphaFoldDB" id="A4J7M8"/>
<keyword evidence="4" id="KW-0378">Hydrolase</keyword>
<evidence type="ECO:0000256" key="1">
    <source>
        <dbReference type="ARBA" id="ARBA00010555"/>
    </source>
</evidence>
<sequence>MPALKFIHCSDIHLGRQRLGGKLPDEDFARALGYIVQVALEQRVDGLLVAGDLYDSPSIQPPILQQAINCLMPLQEANIPIFIIEGNHDRATVTGETHTWVRYLNDIGLVHLLSIPFNAEGPVLTPWDDTAKRGSYIDYKGVRIIGAGYLGAGTIKRARLISEAMDQWQEPVPTAKIMLLHAGPDYMVQEGGGFSKETLEFLHERVDYLALGHIHKPLNHDGWAVNPGSPEHVRLEECRYDGQPRGMAVMEIDPFAPHPLQRAEILSVPKRRVINLRYDCSPHGNKTKRAMDGIQQEVATLLKEAGAGSEDAVRLELTGAVNLGRIRLDTDALATFLEEKLPVKAVEINSGGLQLATGDIVGAETADTSPSRESIELRAISDLVWEHPLAGLEEHTDLVADLFYQLKEDVRNKLGSEEIRERLNTNSLVDRLVAEMLAEMPERSVASAKDGDN</sequence>
<organism evidence="7 8">
    <name type="scientific">Desulforamulus reducens (strain ATCC BAA-1160 / DSM 100696 / MI-1)</name>
    <name type="common">Desulfotomaculum reducens</name>
    <dbReference type="NCBI Taxonomy" id="349161"/>
    <lineage>
        <taxon>Bacteria</taxon>
        <taxon>Bacillati</taxon>
        <taxon>Bacillota</taxon>
        <taxon>Clostridia</taxon>
        <taxon>Eubacteriales</taxon>
        <taxon>Peptococcaceae</taxon>
        <taxon>Desulforamulus</taxon>
    </lineage>
</organism>
<dbReference type="HOGENOM" id="CLU_026621_5_1_9"/>
<evidence type="ECO:0000313" key="8">
    <source>
        <dbReference type="Proteomes" id="UP000001556"/>
    </source>
</evidence>
<dbReference type="InterPro" id="IPR004843">
    <property type="entry name" value="Calcineurin-like_PHP"/>
</dbReference>
<dbReference type="GO" id="GO:0004527">
    <property type="term" value="F:exonuclease activity"/>
    <property type="evidence" value="ECO:0007669"/>
    <property type="project" value="UniProtKB-KW"/>
</dbReference>
<dbReference type="KEGG" id="drm:Dred_2571"/>
<dbReference type="Proteomes" id="UP000001556">
    <property type="component" value="Chromosome"/>
</dbReference>
<evidence type="ECO:0000256" key="4">
    <source>
        <dbReference type="ARBA" id="ARBA00022801"/>
    </source>
</evidence>
<evidence type="ECO:0000256" key="5">
    <source>
        <dbReference type="ARBA" id="ARBA00022839"/>
    </source>
</evidence>
<dbReference type="InterPro" id="IPR041796">
    <property type="entry name" value="Mre11_N"/>
</dbReference>
<dbReference type="SUPFAM" id="SSF56300">
    <property type="entry name" value="Metallo-dependent phosphatases"/>
    <property type="match status" value="1"/>
</dbReference>
<feature type="domain" description="Calcineurin-like phosphoesterase" evidence="6">
    <location>
        <begin position="4"/>
        <end position="217"/>
    </location>
</feature>
<reference evidence="7 8" key="1">
    <citation type="submission" date="2007-03" db="EMBL/GenBank/DDBJ databases">
        <title>Complete sequence of Desulfotomaculum reducens MI-1.</title>
        <authorList>
            <consortium name="US DOE Joint Genome Institute"/>
            <person name="Copeland A."/>
            <person name="Lucas S."/>
            <person name="Lapidus A."/>
            <person name="Barry K."/>
            <person name="Detter J.C."/>
            <person name="Glavina del Rio T."/>
            <person name="Hammon N."/>
            <person name="Israni S."/>
            <person name="Dalin E."/>
            <person name="Tice H."/>
            <person name="Pitluck S."/>
            <person name="Sims D."/>
            <person name="Brettin T."/>
            <person name="Bruce D."/>
            <person name="Han C."/>
            <person name="Tapia R."/>
            <person name="Schmutz J."/>
            <person name="Larimer F."/>
            <person name="Land M."/>
            <person name="Hauser L."/>
            <person name="Kyrpides N."/>
            <person name="Kim E."/>
            <person name="Tebo B.M."/>
            <person name="Richardson P."/>
        </authorList>
    </citation>
    <scope>NUCLEOTIDE SEQUENCE [LARGE SCALE GENOMIC DNA]</scope>
    <source>
        <strain evidence="7 8">MI-1</strain>
    </source>
</reference>
<dbReference type="PANTHER" id="PTHR30337:SF0">
    <property type="entry name" value="NUCLEASE SBCCD SUBUNIT D"/>
    <property type="match status" value="1"/>
</dbReference>
<dbReference type="InterPro" id="IPR050535">
    <property type="entry name" value="DNA_Repair-Maintenance_Comp"/>
</dbReference>
<evidence type="ECO:0000256" key="3">
    <source>
        <dbReference type="ARBA" id="ARBA00022722"/>
    </source>
</evidence>
<evidence type="ECO:0000256" key="2">
    <source>
        <dbReference type="ARBA" id="ARBA00013365"/>
    </source>
</evidence>
<dbReference type="eggNOG" id="COG0420">
    <property type="taxonomic scope" value="Bacteria"/>
</dbReference>
<dbReference type="Pfam" id="PF00149">
    <property type="entry name" value="Metallophos"/>
    <property type="match status" value="1"/>
</dbReference>
<dbReference type="InterPro" id="IPR029052">
    <property type="entry name" value="Metallo-depent_PP-like"/>
</dbReference>
<comment type="similarity">
    <text evidence="1">Belongs to the SbcD family.</text>
</comment>
<accession>A4J7M8</accession>
<dbReference type="EMBL" id="CP000612">
    <property type="protein sequence ID" value="ABO51081.1"/>
    <property type="molecule type" value="Genomic_DNA"/>
</dbReference>
<dbReference type="STRING" id="349161.Dred_2571"/>
<keyword evidence="5" id="KW-0269">Exonuclease</keyword>
<gene>
    <name evidence="7" type="ordered locus">Dred_2571</name>
</gene>
<keyword evidence="8" id="KW-1185">Reference proteome</keyword>
<proteinExistence type="inferred from homology"/>
<dbReference type="OrthoDB" id="9773856at2"/>
<keyword evidence="3" id="KW-0540">Nuclease</keyword>